<dbReference type="EMBL" id="JBEQNB010000002">
    <property type="protein sequence ID" value="MES0833056.1"/>
    <property type="molecule type" value="Genomic_DNA"/>
</dbReference>
<keyword evidence="3" id="KW-1185">Reference proteome</keyword>
<feature type="transmembrane region" description="Helical" evidence="1">
    <location>
        <begin position="38"/>
        <end position="58"/>
    </location>
</feature>
<name>A0ABV1ZQP8_9ACTN</name>
<dbReference type="RefSeq" id="WP_352982695.1">
    <property type="nucleotide sequence ID" value="NZ_JBEQNA010000001.1"/>
</dbReference>
<accession>A0ABV1ZQP8</accession>
<organism evidence="2 3">
    <name type="scientific">Nocardiopsis tropica</name>
    <dbReference type="NCBI Taxonomy" id="109330"/>
    <lineage>
        <taxon>Bacteria</taxon>
        <taxon>Bacillati</taxon>
        <taxon>Actinomycetota</taxon>
        <taxon>Actinomycetes</taxon>
        <taxon>Streptosporangiales</taxon>
        <taxon>Nocardiopsidaceae</taxon>
        <taxon>Nocardiopsis</taxon>
    </lineage>
</organism>
<evidence type="ECO:0008006" key="4">
    <source>
        <dbReference type="Google" id="ProtNLM"/>
    </source>
</evidence>
<feature type="transmembrane region" description="Helical" evidence="1">
    <location>
        <begin position="162"/>
        <end position="188"/>
    </location>
</feature>
<keyword evidence="1" id="KW-0472">Membrane</keyword>
<feature type="transmembrane region" description="Helical" evidence="1">
    <location>
        <begin position="247"/>
        <end position="268"/>
    </location>
</feature>
<feature type="transmembrane region" description="Helical" evidence="1">
    <location>
        <begin position="70"/>
        <end position="95"/>
    </location>
</feature>
<protein>
    <recommendedName>
        <fullName evidence="4">ABC transporter permease</fullName>
    </recommendedName>
</protein>
<gene>
    <name evidence="2" type="ORF">ABUK86_04675</name>
</gene>
<feature type="transmembrane region" description="Helical" evidence="1">
    <location>
        <begin position="195"/>
        <end position="216"/>
    </location>
</feature>
<evidence type="ECO:0000313" key="3">
    <source>
        <dbReference type="Proteomes" id="UP001432401"/>
    </source>
</evidence>
<keyword evidence="1" id="KW-1133">Transmembrane helix</keyword>
<feature type="transmembrane region" description="Helical" evidence="1">
    <location>
        <begin position="116"/>
        <end position="142"/>
    </location>
</feature>
<comment type="caution">
    <text evidence="2">The sequence shown here is derived from an EMBL/GenBank/DDBJ whole genome shotgun (WGS) entry which is preliminary data.</text>
</comment>
<keyword evidence="1" id="KW-0812">Transmembrane</keyword>
<evidence type="ECO:0000256" key="1">
    <source>
        <dbReference type="SAM" id="Phobius"/>
    </source>
</evidence>
<reference evidence="2 3" key="1">
    <citation type="submission" date="2024-06" db="EMBL/GenBank/DDBJ databases">
        <authorList>
            <person name="Bataeva Y.V."/>
            <person name="Grigorian L.N."/>
            <person name="Solomentsev V.I."/>
        </authorList>
    </citation>
    <scope>NUCLEOTIDE SEQUENCE [LARGE SCALE GENOMIC DNA]</scope>
    <source>
        <strain evidence="3">SCPM-O-B-12605 (RCAM04882)</strain>
    </source>
</reference>
<dbReference type="Proteomes" id="UP001432401">
    <property type="component" value="Unassembled WGS sequence"/>
</dbReference>
<sequence>MTTATGPSAPATGRRAPGFAAALRSEWSKFWALPSNRTILGVAVALTLGITLLMAVFGDTAAMAREQEDGRYSVIFFGSTLGVWVLAALAANVVASEHRNGTVALTLAATPRRGRVLAAKLVVVAVLALGCGLVVSLANFALTQAALAAAGEATVRFSDPGMLRAVLLYIPVSAFSQSLLAACAAVVLRSAPGAFGLVVLLSTLPVVGARFFGSWWSENVPRHMVGAASESVAGMAVPGTEGFLPTLSALLVIAVWTAVSVAVAAAVFSRRDA</sequence>
<proteinExistence type="predicted"/>
<evidence type="ECO:0000313" key="2">
    <source>
        <dbReference type="EMBL" id="MES0833056.1"/>
    </source>
</evidence>